<feature type="compositionally biased region" description="Polar residues" evidence="1">
    <location>
        <begin position="17"/>
        <end position="26"/>
    </location>
</feature>
<dbReference type="Gene3D" id="3.30.200.20">
    <property type="entry name" value="Phosphorylase Kinase, domain 1"/>
    <property type="match status" value="1"/>
</dbReference>
<dbReference type="GO" id="GO:0004672">
    <property type="term" value="F:protein kinase activity"/>
    <property type="evidence" value="ECO:0007669"/>
    <property type="project" value="InterPro"/>
</dbReference>
<organism evidence="3">
    <name type="scientific">Fagus sylvatica</name>
    <name type="common">Beechnut</name>
    <dbReference type="NCBI Taxonomy" id="28930"/>
    <lineage>
        <taxon>Eukaryota</taxon>
        <taxon>Viridiplantae</taxon>
        <taxon>Streptophyta</taxon>
        <taxon>Embryophyta</taxon>
        <taxon>Tracheophyta</taxon>
        <taxon>Spermatophyta</taxon>
        <taxon>Magnoliopsida</taxon>
        <taxon>eudicotyledons</taxon>
        <taxon>Gunneridae</taxon>
        <taxon>Pentapetalae</taxon>
        <taxon>rosids</taxon>
        <taxon>fabids</taxon>
        <taxon>Fagales</taxon>
        <taxon>Fagaceae</taxon>
        <taxon>Fagus</taxon>
    </lineage>
</organism>
<evidence type="ECO:0000256" key="1">
    <source>
        <dbReference type="SAM" id="MobiDB-lite"/>
    </source>
</evidence>
<dbReference type="PROSITE" id="PS50011">
    <property type="entry name" value="PROTEIN_KINASE_DOM"/>
    <property type="match status" value="1"/>
</dbReference>
<feature type="region of interest" description="Disordered" evidence="1">
    <location>
        <begin position="1"/>
        <end position="69"/>
    </location>
</feature>
<sequence length="508" mass="56800">MNLECRNSLMESIAPPTKSQPGSPNISEEKIPQAPSHSTLSFFPPNESPSGDSTSNETLPRLSCSTSSLFPPTRCQTESLGSNYEILRLFSRSISSIFPPTKSLPDSPEFNVRLIKRSSHSIRSIFLPNKSDTTSSEATSSYSMRKYSSSPSKKHLYSSIKDPSHSFQRRIIDTTSPTASFDFSELICSATNNFLAKNYTSTSSTRSWRCTLQGESAIVFQRTFCRKIEMPQLRQRISIICRSHHSSIVRLIGASASDDHIYLVYNFVDGANLANCLRNPKNPNSTVLATWISRMQIATDLAHGLDYIHNSVGSNLVHNHIKSSSIIITELSFKAKICHFGTAQLCGEIDANKAHKDKDSEIQGYMAPEFQGSGIATQKCDVYAFGVVILELLSGEEPLKYKHDKATGDVVRTSVIETAAAVFEEGDDHFGPEMRLRHWVDRRLNDSFPVDVAKNLIRLALDCVHVEPDKRPNMTSVAWKISNLYLQSKTWSDNFRLRTDLLFSLEPR</sequence>
<dbReference type="AlphaFoldDB" id="A0A2N9IV66"/>
<evidence type="ECO:0000259" key="2">
    <source>
        <dbReference type="PROSITE" id="PS50011"/>
    </source>
</evidence>
<dbReference type="Gene3D" id="1.10.510.10">
    <property type="entry name" value="Transferase(Phosphotransferase) domain 1"/>
    <property type="match status" value="1"/>
</dbReference>
<dbReference type="PANTHER" id="PTHR46863">
    <property type="entry name" value="OS09G0572100 PROTEIN"/>
    <property type="match status" value="1"/>
</dbReference>
<dbReference type="InterPro" id="IPR000719">
    <property type="entry name" value="Prot_kinase_dom"/>
</dbReference>
<name>A0A2N9IV66_FAGSY</name>
<feature type="compositionally biased region" description="Polar residues" evidence="1">
    <location>
        <begin position="48"/>
        <end position="69"/>
    </location>
</feature>
<dbReference type="InterPro" id="IPR011009">
    <property type="entry name" value="Kinase-like_dom_sf"/>
</dbReference>
<dbReference type="PANTHER" id="PTHR46863:SF1">
    <property type="entry name" value="PROTEIN KINASE SUPERFAMILY PROTEIN"/>
    <property type="match status" value="1"/>
</dbReference>
<accession>A0A2N9IV66</accession>
<dbReference type="EMBL" id="OIVN01006268">
    <property type="protein sequence ID" value="SPD29296.1"/>
    <property type="molecule type" value="Genomic_DNA"/>
</dbReference>
<dbReference type="Pfam" id="PF00069">
    <property type="entry name" value="Pkinase"/>
    <property type="match status" value="1"/>
</dbReference>
<proteinExistence type="predicted"/>
<dbReference type="SUPFAM" id="SSF56112">
    <property type="entry name" value="Protein kinase-like (PK-like)"/>
    <property type="match status" value="1"/>
</dbReference>
<gene>
    <name evidence="3" type="ORF">FSB_LOCUS57178</name>
</gene>
<evidence type="ECO:0000313" key="3">
    <source>
        <dbReference type="EMBL" id="SPD29296.1"/>
    </source>
</evidence>
<reference evidence="3" key="1">
    <citation type="submission" date="2018-02" db="EMBL/GenBank/DDBJ databases">
        <authorList>
            <person name="Cohen D.B."/>
            <person name="Kent A.D."/>
        </authorList>
    </citation>
    <scope>NUCLEOTIDE SEQUENCE</scope>
</reference>
<dbReference type="GO" id="GO:0005524">
    <property type="term" value="F:ATP binding"/>
    <property type="evidence" value="ECO:0007669"/>
    <property type="project" value="InterPro"/>
</dbReference>
<feature type="domain" description="Protein kinase" evidence="2">
    <location>
        <begin position="181"/>
        <end position="486"/>
    </location>
</feature>
<protein>
    <recommendedName>
        <fullName evidence="2">Protein kinase domain-containing protein</fullName>
    </recommendedName>
</protein>